<dbReference type="EC" id="2.7.10.2" evidence="4"/>
<dbReference type="GO" id="GO:0005524">
    <property type="term" value="F:ATP binding"/>
    <property type="evidence" value="ECO:0007669"/>
    <property type="project" value="UniProtKB-KW"/>
</dbReference>
<proteinExistence type="inferred from homology"/>
<dbReference type="InterPro" id="IPR003856">
    <property type="entry name" value="LPS_length_determ_N"/>
</dbReference>
<keyword evidence="11 16" id="KW-1133">Transmembrane helix</keyword>
<evidence type="ECO:0000256" key="4">
    <source>
        <dbReference type="ARBA" id="ARBA00011903"/>
    </source>
</evidence>
<gene>
    <name evidence="18" type="ORF">B7R54_03270</name>
</gene>
<evidence type="ECO:0000259" key="17">
    <source>
        <dbReference type="Pfam" id="PF02706"/>
    </source>
</evidence>
<evidence type="ECO:0000313" key="18">
    <source>
        <dbReference type="EMBL" id="RFA08356.1"/>
    </source>
</evidence>
<keyword evidence="6" id="KW-0808">Transferase</keyword>
<evidence type="ECO:0000256" key="10">
    <source>
        <dbReference type="ARBA" id="ARBA00022840"/>
    </source>
</evidence>
<comment type="similarity">
    <text evidence="3">Belongs to the CpsD/CapB family.</text>
</comment>
<keyword evidence="9" id="KW-0418">Kinase</keyword>
<evidence type="ECO:0000256" key="1">
    <source>
        <dbReference type="ARBA" id="ARBA00004651"/>
    </source>
</evidence>
<evidence type="ECO:0000256" key="13">
    <source>
        <dbReference type="ARBA" id="ARBA00023137"/>
    </source>
</evidence>
<keyword evidence="12 16" id="KW-0472">Membrane</keyword>
<dbReference type="SUPFAM" id="SSF52540">
    <property type="entry name" value="P-loop containing nucleoside triphosphate hydrolases"/>
    <property type="match status" value="1"/>
</dbReference>
<dbReference type="PANTHER" id="PTHR32309">
    <property type="entry name" value="TYROSINE-PROTEIN KINASE"/>
    <property type="match status" value="1"/>
</dbReference>
<comment type="caution">
    <text evidence="18">The sequence shown here is derived from an EMBL/GenBank/DDBJ whole genome shotgun (WGS) entry which is preliminary data.</text>
</comment>
<dbReference type="FunFam" id="3.40.50.300:FF:000527">
    <property type="entry name" value="Tyrosine-protein kinase etk"/>
    <property type="match status" value="1"/>
</dbReference>
<evidence type="ECO:0000256" key="12">
    <source>
        <dbReference type="ARBA" id="ARBA00023136"/>
    </source>
</evidence>
<feature type="domain" description="Polysaccharide chain length determinant N-terminal" evidence="17">
    <location>
        <begin position="2"/>
        <end position="91"/>
    </location>
</feature>
<organism evidence="18 19">
    <name type="scientific">Subtercola boreus</name>
    <dbReference type="NCBI Taxonomy" id="120213"/>
    <lineage>
        <taxon>Bacteria</taxon>
        <taxon>Bacillati</taxon>
        <taxon>Actinomycetota</taxon>
        <taxon>Actinomycetes</taxon>
        <taxon>Micrococcales</taxon>
        <taxon>Microbacteriaceae</taxon>
        <taxon>Subtercola</taxon>
    </lineage>
</organism>
<dbReference type="Proteomes" id="UP000256486">
    <property type="component" value="Unassembled WGS sequence"/>
</dbReference>
<dbReference type="Gene3D" id="3.40.50.300">
    <property type="entry name" value="P-loop containing nucleotide triphosphate hydrolases"/>
    <property type="match status" value="1"/>
</dbReference>
<sequence>MSLDGYIRVIRKGWVLIVVFALLGLAAGAALAILATPQYRSTATMYVSVAVSDTPTAGDLTSGNSYAQAKVKSYTDIITSASVLDNVIKDLNLSVTSKALANQLSASSPVGTVIIELTATDPNPQQAANLANATAQSFSDVVIDDLEKPTGGGASLVKIQIVDPAIPATSPSSPNVPLNILLGAVVGIIFGLGAAFLRTSLDTRVHGTHDVEAVSDSPILGGISFDPESNKHPLLVHSDPRNPRAEAFRALRTNLRFVNAGSDNRCFVVTSSIMGEGKSTTSANLALALAETGVRVVLIDGDLRKPKLAEYMGLEGAVGLTDVLIGAVPLADVLQRWGNRELYVLPAGRVPPNPSELLGSDAMQNLLTALNEQVDYVIIDAPPLLPVTDGAIISSMTAGAIVVAASGKVKRTELARALNSLSSINSNIVGVVMTMLPNKGPDSYNSEKYGYYGAGPDEDFAETTPPRRRRGRK</sequence>
<dbReference type="Pfam" id="PF02706">
    <property type="entry name" value="Wzz"/>
    <property type="match status" value="1"/>
</dbReference>
<keyword evidence="7 16" id="KW-0812">Transmembrane</keyword>
<evidence type="ECO:0000256" key="16">
    <source>
        <dbReference type="SAM" id="Phobius"/>
    </source>
</evidence>
<name>A0A3E0VEK0_9MICO</name>
<dbReference type="PANTHER" id="PTHR32309:SF13">
    <property type="entry name" value="FERRIC ENTEROBACTIN TRANSPORT PROTEIN FEPE"/>
    <property type="match status" value="1"/>
</dbReference>
<evidence type="ECO:0000256" key="3">
    <source>
        <dbReference type="ARBA" id="ARBA00007316"/>
    </source>
</evidence>
<keyword evidence="19" id="KW-1185">Reference proteome</keyword>
<reference evidence="18 19" key="1">
    <citation type="submission" date="2017-04" db="EMBL/GenBank/DDBJ databases">
        <title>Comparative genome analysis of Subtercola boreus.</title>
        <authorList>
            <person name="Cho Y.-J."/>
            <person name="Cho A."/>
            <person name="Kim O.-S."/>
            <person name="Lee J.-I."/>
        </authorList>
    </citation>
    <scope>NUCLEOTIDE SEQUENCE [LARGE SCALE GENOMIC DNA]</scope>
    <source>
        <strain evidence="18 19">K300</strain>
    </source>
</reference>
<dbReference type="OrthoDB" id="9812433at2"/>
<dbReference type="InterPro" id="IPR005702">
    <property type="entry name" value="Wzc-like_C"/>
</dbReference>
<dbReference type="GO" id="GO:0005886">
    <property type="term" value="C:plasma membrane"/>
    <property type="evidence" value="ECO:0007669"/>
    <property type="project" value="UniProtKB-SubCell"/>
</dbReference>
<evidence type="ECO:0000256" key="8">
    <source>
        <dbReference type="ARBA" id="ARBA00022741"/>
    </source>
</evidence>
<dbReference type="RefSeq" id="WP_116413766.1">
    <property type="nucleotide sequence ID" value="NZ_NBWZ01000001.1"/>
</dbReference>
<dbReference type="NCBIfam" id="TIGR01007">
    <property type="entry name" value="eps_fam"/>
    <property type="match status" value="1"/>
</dbReference>
<keyword evidence="10" id="KW-0067">ATP-binding</keyword>
<evidence type="ECO:0000256" key="7">
    <source>
        <dbReference type="ARBA" id="ARBA00022692"/>
    </source>
</evidence>
<dbReference type="EMBL" id="NBWZ01000001">
    <property type="protein sequence ID" value="RFA08356.1"/>
    <property type="molecule type" value="Genomic_DNA"/>
</dbReference>
<evidence type="ECO:0000256" key="11">
    <source>
        <dbReference type="ARBA" id="ARBA00022989"/>
    </source>
</evidence>
<dbReference type="InterPro" id="IPR033756">
    <property type="entry name" value="YlxH/NBP35"/>
</dbReference>
<comment type="subcellular location">
    <subcellularLocation>
        <location evidence="1">Cell membrane</location>
        <topology evidence="1">Multi-pass membrane protein</topology>
    </subcellularLocation>
</comment>
<feature type="region of interest" description="Disordered" evidence="15">
    <location>
        <begin position="446"/>
        <end position="473"/>
    </location>
</feature>
<dbReference type="Pfam" id="PF10609">
    <property type="entry name" value="ParA"/>
    <property type="match status" value="1"/>
</dbReference>
<feature type="transmembrane region" description="Helical" evidence="16">
    <location>
        <begin position="176"/>
        <end position="197"/>
    </location>
</feature>
<evidence type="ECO:0000256" key="5">
    <source>
        <dbReference type="ARBA" id="ARBA00022475"/>
    </source>
</evidence>
<dbReference type="GO" id="GO:0004715">
    <property type="term" value="F:non-membrane spanning protein tyrosine kinase activity"/>
    <property type="evidence" value="ECO:0007669"/>
    <property type="project" value="UniProtKB-EC"/>
</dbReference>
<protein>
    <recommendedName>
        <fullName evidence="4">non-specific protein-tyrosine kinase</fullName>
        <ecNumber evidence="4">2.7.10.2</ecNumber>
    </recommendedName>
</protein>
<dbReference type="CDD" id="cd05387">
    <property type="entry name" value="BY-kinase"/>
    <property type="match status" value="1"/>
</dbReference>
<evidence type="ECO:0000256" key="6">
    <source>
        <dbReference type="ARBA" id="ARBA00022679"/>
    </source>
</evidence>
<evidence type="ECO:0000313" key="19">
    <source>
        <dbReference type="Proteomes" id="UP000256486"/>
    </source>
</evidence>
<dbReference type="InterPro" id="IPR027417">
    <property type="entry name" value="P-loop_NTPase"/>
</dbReference>
<keyword evidence="13" id="KW-0829">Tyrosine-protein kinase</keyword>
<keyword evidence="8" id="KW-0547">Nucleotide-binding</keyword>
<keyword evidence="5" id="KW-1003">Cell membrane</keyword>
<accession>A0A3E0VEK0</accession>
<comment type="similarity">
    <text evidence="2">Belongs to the CpsC/CapA family.</text>
</comment>
<dbReference type="AlphaFoldDB" id="A0A3E0VEK0"/>
<comment type="catalytic activity">
    <reaction evidence="14">
        <text>L-tyrosyl-[protein] + ATP = O-phospho-L-tyrosyl-[protein] + ADP + H(+)</text>
        <dbReference type="Rhea" id="RHEA:10596"/>
        <dbReference type="Rhea" id="RHEA-COMP:10136"/>
        <dbReference type="Rhea" id="RHEA-COMP:20101"/>
        <dbReference type="ChEBI" id="CHEBI:15378"/>
        <dbReference type="ChEBI" id="CHEBI:30616"/>
        <dbReference type="ChEBI" id="CHEBI:46858"/>
        <dbReference type="ChEBI" id="CHEBI:61978"/>
        <dbReference type="ChEBI" id="CHEBI:456216"/>
        <dbReference type="EC" id="2.7.10.2"/>
    </reaction>
</comment>
<evidence type="ECO:0000256" key="2">
    <source>
        <dbReference type="ARBA" id="ARBA00006683"/>
    </source>
</evidence>
<evidence type="ECO:0000256" key="15">
    <source>
        <dbReference type="SAM" id="MobiDB-lite"/>
    </source>
</evidence>
<evidence type="ECO:0000256" key="9">
    <source>
        <dbReference type="ARBA" id="ARBA00022777"/>
    </source>
</evidence>
<dbReference type="GO" id="GO:0042802">
    <property type="term" value="F:identical protein binding"/>
    <property type="evidence" value="ECO:0007669"/>
    <property type="project" value="UniProtKB-ARBA"/>
</dbReference>
<dbReference type="InterPro" id="IPR050445">
    <property type="entry name" value="Bact_polysacc_biosynth/exp"/>
</dbReference>
<evidence type="ECO:0000256" key="14">
    <source>
        <dbReference type="ARBA" id="ARBA00051245"/>
    </source>
</evidence>